<dbReference type="GO" id="GO:0005886">
    <property type="term" value="C:plasma membrane"/>
    <property type="evidence" value="ECO:0007669"/>
    <property type="project" value="UniProtKB-SubCell"/>
</dbReference>
<dbReference type="CDD" id="cd17391">
    <property type="entry name" value="MFS_MdtG_MDR_like"/>
    <property type="match status" value="1"/>
</dbReference>
<dbReference type="GO" id="GO:0022857">
    <property type="term" value="F:transmembrane transporter activity"/>
    <property type="evidence" value="ECO:0007669"/>
    <property type="project" value="InterPro"/>
</dbReference>
<accession>A0A0R1F2Y8</accession>
<dbReference type="Pfam" id="PF07690">
    <property type="entry name" value="MFS_1"/>
    <property type="match status" value="1"/>
</dbReference>
<dbReference type="InterPro" id="IPR036259">
    <property type="entry name" value="MFS_trans_sf"/>
</dbReference>
<feature type="transmembrane region" description="Helical" evidence="7">
    <location>
        <begin position="189"/>
        <end position="207"/>
    </location>
</feature>
<comment type="subcellular location">
    <subcellularLocation>
        <location evidence="1">Cell membrane</location>
        <topology evidence="1">Multi-pass membrane protein</topology>
    </subcellularLocation>
</comment>
<dbReference type="SUPFAM" id="SSF103473">
    <property type="entry name" value="MFS general substrate transporter"/>
    <property type="match status" value="2"/>
</dbReference>
<dbReference type="Gene3D" id="1.20.1250.20">
    <property type="entry name" value="MFS general substrate transporter like domains"/>
    <property type="match status" value="2"/>
</dbReference>
<dbReference type="Pfam" id="PF00083">
    <property type="entry name" value="Sugar_tr"/>
    <property type="match status" value="1"/>
</dbReference>
<dbReference type="PATRIC" id="fig|913848.6.peg.1374"/>
<dbReference type="PROSITE" id="PS50850">
    <property type="entry name" value="MFS"/>
    <property type="match status" value="1"/>
</dbReference>
<evidence type="ECO:0000313" key="9">
    <source>
        <dbReference type="EMBL" id="KRK16197.1"/>
    </source>
</evidence>
<feature type="transmembrane region" description="Helical" evidence="7">
    <location>
        <begin position="234"/>
        <end position="260"/>
    </location>
</feature>
<dbReference type="InterPro" id="IPR020846">
    <property type="entry name" value="MFS_dom"/>
</dbReference>
<keyword evidence="2" id="KW-0813">Transport</keyword>
<evidence type="ECO:0000256" key="7">
    <source>
        <dbReference type="SAM" id="Phobius"/>
    </source>
</evidence>
<dbReference type="eggNOG" id="COG2814">
    <property type="taxonomic scope" value="Bacteria"/>
</dbReference>
<comment type="caution">
    <text evidence="9">The sequence shown here is derived from an EMBL/GenBank/DDBJ whole genome shotgun (WGS) entry which is preliminary data.</text>
</comment>
<feature type="transmembrane region" description="Helical" evidence="7">
    <location>
        <begin position="100"/>
        <end position="119"/>
    </location>
</feature>
<evidence type="ECO:0000256" key="6">
    <source>
        <dbReference type="ARBA" id="ARBA00023136"/>
    </source>
</evidence>
<dbReference type="Proteomes" id="UP000051181">
    <property type="component" value="Unassembled WGS sequence"/>
</dbReference>
<keyword evidence="6 7" id="KW-0472">Membrane</keyword>
<organism evidence="9 10">
    <name type="scientific">Loigolactobacillus coryniformis subsp. coryniformis KCTC 3167 = DSM 20001</name>
    <dbReference type="NCBI Taxonomy" id="913848"/>
    <lineage>
        <taxon>Bacteria</taxon>
        <taxon>Bacillati</taxon>
        <taxon>Bacillota</taxon>
        <taxon>Bacilli</taxon>
        <taxon>Lactobacillales</taxon>
        <taxon>Lactobacillaceae</taxon>
        <taxon>Loigolactobacillus</taxon>
    </lineage>
</organism>
<evidence type="ECO:0000256" key="4">
    <source>
        <dbReference type="ARBA" id="ARBA00022692"/>
    </source>
</evidence>
<evidence type="ECO:0000256" key="1">
    <source>
        <dbReference type="ARBA" id="ARBA00004651"/>
    </source>
</evidence>
<evidence type="ECO:0000256" key="5">
    <source>
        <dbReference type="ARBA" id="ARBA00022989"/>
    </source>
</evidence>
<keyword evidence="3" id="KW-1003">Cell membrane</keyword>
<name>A0A0R1F2Y8_9LACO</name>
<feature type="transmembrane region" description="Helical" evidence="7">
    <location>
        <begin position="304"/>
        <end position="322"/>
    </location>
</feature>
<dbReference type="InterPro" id="IPR001958">
    <property type="entry name" value="Tet-R_TetA/multi-R_MdtG-like"/>
</dbReference>
<dbReference type="EMBL" id="AZCN01000035">
    <property type="protein sequence ID" value="KRK16197.1"/>
    <property type="molecule type" value="Genomic_DNA"/>
</dbReference>
<gene>
    <name evidence="9" type="ORF">FD22_GL001336</name>
</gene>
<dbReference type="InterPro" id="IPR011701">
    <property type="entry name" value="MFS"/>
</dbReference>
<proteinExistence type="predicted"/>
<keyword evidence="4 7" id="KW-0812">Transmembrane</keyword>
<feature type="transmembrane region" description="Helical" evidence="7">
    <location>
        <begin position="387"/>
        <end position="409"/>
    </location>
</feature>
<feature type="transmembrane region" description="Helical" evidence="7">
    <location>
        <begin position="157"/>
        <end position="183"/>
    </location>
</feature>
<feature type="transmembrane region" description="Helical" evidence="7">
    <location>
        <begin position="272"/>
        <end position="292"/>
    </location>
</feature>
<dbReference type="PRINTS" id="PR01035">
    <property type="entry name" value="TCRTETA"/>
</dbReference>
<sequence>MLPYNYLVFQKEGERLNSVQRKRPQWQQNLYVLWFGCFMTGMGFSLVLPFMSLYVDTLGKFTHMQLNFWSGLTYSATYLVTAIVSPWWGRLADRKGRKLMLLRASAGMAIIIGSMAFVTNVYQLVALRALQGVVSGFISNANALIATSAPRNKSGQALGTLSTGGVTGQMIGPLLGGSIAGFFGYRVTFLITALLLTTSFLLCLFFVHETFEPVEKGQQQPAKAIIQQLPQPQLIIGMFVTTMFIMAANNSISPIIALFVRELMHGNGNVPLISGIVAALPGIATLIAAPQFGKLGDRIGTQRILLLGLIFATIVYLPQGFVTNVWQLAVLRVFVGISDAALLPAVQTILAKYSPHTIAGRIFSYNQSFQSVGQVSGPLIGSGISGFLGYNGVFFTTAALEFINFVWVWRSTKPLRLKQKNNRQQ</sequence>
<protein>
    <submittedName>
        <fullName evidence="9">Drug H(+) antiporter</fullName>
    </submittedName>
</protein>
<feature type="transmembrane region" description="Helical" evidence="7">
    <location>
        <begin position="30"/>
        <end position="54"/>
    </location>
</feature>
<feature type="domain" description="Major facilitator superfamily (MFS) profile" evidence="8">
    <location>
        <begin position="29"/>
        <end position="416"/>
    </location>
</feature>
<evidence type="ECO:0000256" key="3">
    <source>
        <dbReference type="ARBA" id="ARBA00022475"/>
    </source>
</evidence>
<feature type="transmembrane region" description="Helical" evidence="7">
    <location>
        <begin position="66"/>
        <end position="88"/>
    </location>
</feature>
<keyword evidence="5 7" id="KW-1133">Transmembrane helix</keyword>
<evidence type="ECO:0000256" key="2">
    <source>
        <dbReference type="ARBA" id="ARBA00022448"/>
    </source>
</evidence>
<dbReference type="InterPro" id="IPR005828">
    <property type="entry name" value="MFS_sugar_transport-like"/>
</dbReference>
<dbReference type="PANTHER" id="PTHR43414">
    <property type="entry name" value="MULTIDRUG RESISTANCE PROTEIN MDTG"/>
    <property type="match status" value="1"/>
</dbReference>
<dbReference type="AlphaFoldDB" id="A0A0R1F2Y8"/>
<evidence type="ECO:0000259" key="8">
    <source>
        <dbReference type="PROSITE" id="PS50850"/>
    </source>
</evidence>
<evidence type="ECO:0000313" key="10">
    <source>
        <dbReference type="Proteomes" id="UP000051181"/>
    </source>
</evidence>
<dbReference type="PANTHER" id="PTHR43414:SF6">
    <property type="entry name" value="MULTIDRUG RESISTANCE PROTEIN MDTG"/>
    <property type="match status" value="1"/>
</dbReference>
<reference evidence="9 10" key="1">
    <citation type="journal article" date="2015" name="Genome Announc.">
        <title>Expanding the biotechnology potential of lactobacilli through comparative genomics of 213 strains and associated genera.</title>
        <authorList>
            <person name="Sun Z."/>
            <person name="Harris H.M."/>
            <person name="McCann A."/>
            <person name="Guo C."/>
            <person name="Argimon S."/>
            <person name="Zhang W."/>
            <person name="Yang X."/>
            <person name="Jeffery I.B."/>
            <person name="Cooney J.C."/>
            <person name="Kagawa T.F."/>
            <person name="Liu W."/>
            <person name="Song Y."/>
            <person name="Salvetti E."/>
            <person name="Wrobel A."/>
            <person name="Rasinkangas P."/>
            <person name="Parkhill J."/>
            <person name="Rea M.C."/>
            <person name="O'Sullivan O."/>
            <person name="Ritari J."/>
            <person name="Douillard F.P."/>
            <person name="Paul Ross R."/>
            <person name="Yang R."/>
            <person name="Briner A.E."/>
            <person name="Felis G.E."/>
            <person name="de Vos W.M."/>
            <person name="Barrangou R."/>
            <person name="Klaenhammer T.R."/>
            <person name="Caufield P.W."/>
            <person name="Cui Y."/>
            <person name="Zhang H."/>
            <person name="O'Toole P.W."/>
        </authorList>
    </citation>
    <scope>NUCLEOTIDE SEQUENCE [LARGE SCALE GENOMIC DNA]</scope>
    <source>
        <strain evidence="9 10">DSM 20001</strain>
    </source>
</reference>